<dbReference type="GO" id="GO:0005886">
    <property type="term" value="C:plasma membrane"/>
    <property type="evidence" value="ECO:0007669"/>
    <property type="project" value="TreeGrafter"/>
</dbReference>
<evidence type="ECO:0000313" key="6">
    <source>
        <dbReference type="EMBL" id="GGH71516.1"/>
    </source>
</evidence>
<dbReference type="Pfam" id="PF19279">
    <property type="entry name" value="YegS_C"/>
    <property type="match status" value="1"/>
</dbReference>
<dbReference type="Gene3D" id="3.40.50.10330">
    <property type="entry name" value="Probable inorganic polyphosphate/atp-NAD kinase, domain 1"/>
    <property type="match status" value="1"/>
</dbReference>
<keyword evidence="3" id="KW-0418">Kinase</keyword>
<dbReference type="PANTHER" id="PTHR12358:SF106">
    <property type="entry name" value="LIPID KINASE YEGS"/>
    <property type="match status" value="1"/>
</dbReference>
<reference evidence="6" key="1">
    <citation type="journal article" date="2014" name="Int. J. Syst. Evol. Microbiol.">
        <title>Complete genome sequence of Corynebacterium casei LMG S-19264T (=DSM 44701T), isolated from a smear-ripened cheese.</title>
        <authorList>
            <consortium name="US DOE Joint Genome Institute (JGI-PGF)"/>
            <person name="Walter F."/>
            <person name="Albersmeier A."/>
            <person name="Kalinowski J."/>
            <person name="Ruckert C."/>
        </authorList>
    </citation>
    <scope>NUCLEOTIDE SEQUENCE</scope>
    <source>
        <strain evidence="6">CGMCC 1.15290</strain>
    </source>
</reference>
<dbReference type="GO" id="GO:0016301">
    <property type="term" value="F:kinase activity"/>
    <property type="evidence" value="ECO:0007669"/>
    <property type="project" value="UniProtKB-KW"/>
</dbReference>
<dbReference type="InterPro" id="IPR050187">
    <property type="entry name" value="Lipid_Phosphate_FormReg"/>
</dbReference>
<dbReference type="InterPro" id="IPR017438">
    <property type="entry name" value="ATP-NAD_kinase_N"/>
</dbReference>
<keyword evidence="1" id="KW-0808">Transferase</keyword>
<dbReference type="Proteomes" id="UP000627292">
    <property type="component" value="Unassembled WGS sequence"/>
</dbReference>
<dbReference type="Gene3D" id="2.60.200.40">
    <property type="match status" value="1"/>
</dbReference>
<keyword evidence="7" id="KW-1185">Reference proteome</keyword>
<evidence type="ECO:0000259" key="5">
    <source>
        <dbReference type="PROSITE" id="PS50146"/>
    </source>
</evidence>
<evidence type="ECO:0000256" key="1">
    <source>
        <dbReference type="ARBA" id="ARBA00022679"/>
    </source>
</evidence>
<proteinExistence type="predicted"/>
<dbReference type="RefSeq" id="WP_188953802.1">
    <property type="nucleotide sequence ID" value="NZ_BMIB01000003.1"/>
</dbReference>
<dbReference type="GO" id="GO:0005524">
    <property type="term" value="F:ATP binding"/>
    <property type="evidence" value="ECO:0007669"/>
    <property type="project" value="UniProtKB-KW"/>
</dbReference>
<comment type="caution">
    <text evidence="6">The sequence shown here is derived from an EMBL/GenBank/DDBJ whole genome shotgun (WGS) entry which is preliminary data.</text>
</comment>
<dbReference type="EMBL" id="BMIB01000003">
    <property type="protein sequence ID" value="GGH71516.1"/>
    <property type="molecule type" value="Genomic_DNA"/>
</dbReference>
<evidence type="ECO:0000313" key="7">
    <source>
        <dbReference type="Proteomes" id="UP000627292"/>
    </source>
</evidence>
<name>A0A917J0W0_9BACT</name>
<dbReference type="PROSITE" id="PS50146">
    <property type="entry name" value="DAGK"/>
    <property type="match status" value="1"/>
</dbReference>
<gene>
    <name evidence="6" type="ORF">GCM10011379_30930</name>
</gene>
<reference evidence="6" key="2">
    <citation type="submission" date="2020-09" db="EMBL/GenBank/DDBJ databases">
        <authorList>
            <person name="Sun Q."/>
            <person name="Zhou Y."/>
        </authorList>
    </citation>
    <scope>NUCLEOTIDE SEQUENCE</scope>
    <source>
        <strain evidence="6">CGMCC 1.15290</strain>
    </source>
</reference>
<dbReference type="InterPro" id="IPR045540">
    <property type="entry name" value="YegS/DAGK_C"/>
</dbReference>
<evidence type="ECO:0000256" key="2">
    <source>
        <dbReference type="ARBA" id="ARBA00022741"/>
    </source>
</evidence>
<accession>A0A917J0W0</accession>
<organism evidence="6 7">
    <name type="scientific">Filimonas zeae</name>
    <dbReference type="NCBI Taxonomy" id="1737353"/>
    <lineage>
        <taxon>Bacteria</taxon>
        <taxon>Pseudomonadati</taxon>
        <taxon>Bacteroidota</taxon>
        <taxon>Chitinophagia</taxon>
        <taxon>Chitinophagales</taxon>
        <taxon>Chitinophagaceae</taxon>
        <taxon>Filimonas</taxon>
    </lineage>
</organism>
<evidence type="ECO:0000256" key="3">
    <source>
        <dbReference type="ARBA" id="ARBA00022777"/>
    </source>
</evidence>
<dbReference type="Pfam" id="PF00781">
    <property type="entry name" value="DAGK_cat"/>
    <property type="match status" value="1"/>
</dbReference>
<sequence>MQLLFIVNPAAGSGQKNTASLIQEWLNKVNPGYATHIHELPSEGDCVGDIEALVKTHQPQRVIVAGGDGTVKMLAGILAGTHIPLSILPTGSANGMAAELGLPVNLTAALELAVYGKPRATDLIKVNNEWCIHLSDIGLNALLLQYFEEIPQRGMLGYARALFTMLRQRPKWKRLKLLIEADGKTFNRKALMAIIANATKYGTGAIVNPQGKINDGRFELVIIRKLPLGEIIKMLITRKPFNPWNIEIIACKKLIINTKTPGPFQIDGEFRGPESRVEAEIVPGTLLLVYPDAPA</sequence>
<feature type="domain" description="DAGKc" evidence="5">
    <location>
        <begin position="1"/>
        <end position="131"/>
    </location>
</feature>
<keyword evidence="2" id="KW-0547">Nucleotide-binding</keyword>
<dbReference type="PANTHER" id="PTHR12358">
    <property type="entry name" value="SPHINGOSINE KINASE"/>
    <property type="match status" value="1"/>
</dbReference>
<dbReference type="AlphaFoldDB" id="A0A917J0W0"/>
<dbReference type="SUPFAM" id="SSF111331">
    <property type="entry name" value="NAD kinase/diacylglycerol kinase-like"/>
    <property type="match status" value="1"/>
</dbReference>
<protein>
    <recommendedName>
        <fullName evidence="5">DAGKc domain-containing protein</fullName>
    </recommendedName>
</protein>
<dbReference type="InterPro" id="IPR001206">
    <property type="entry name" value="Diacylglycerol_kinase_cat_dom"/>
</dbReference>
<dbReference type="SMART" id="SM00046">
    <property type="entry name" value="DAGKc"/>
    <property type="match status" value="1"/>
</dbReference>
<dbReference type="InterPro" id="IPR016064">
    <property type="entry name" value="NAD/diacylglycerol_kinase_sf"/>
</dbReference>
<keyword evidence="4" id="KW-0067">ATP-binding</keyword>
<evidence type="ECO:0000256" key="4">
    <source>
        <dbReference type="ARBA" id="ARBA00022840"/>
    </source>
</evidence>